<sequence length="104" mass="10240">MKFSTIFTAAVFASSANATFLFGKLGGWGGGSPAPAPAPCDTPAPPPPPPCDTPTPAPPPPCETPAPPPPPTDCVEAPIAGSSGGIIGDIIGKKIQFVKGLLGH</sequence>
<evidence type="ECO:0000313" key="3">
    <source>
        <dbReference type="EMBL" id="EMG47591.1"/>
    </source>
</evidence>
<gene>
    <name evidence="3" type="ORF">G210_2003</name>
</gene>
<keyword evidence="2" id="KW-0732">Signal</keyword>
<comment type="caution">
    <text evidence="3">The sequence shown here is derived from an EMBL/GenBank/DDBJ whole genome shotgun (WGS) entry which is preliminary data.</text>
</comment>
<organism evidence="3 4">
    <name type="scientific">Candida maltosa (strain Xu316)</name>
    <name type="common">Yeast</name>
    <dbReference type="NCBI Taxonomy" id="1245528"/>
    <lineage>
        <taxon>Eukaryota</taxon>
        <taxon>Fungi</taxon>
        <taxon>Dikarya</taxon>
        <taxon>Ascomycota</taxon>
        <taxon>Saccharomycotina</taxon>
        <taxon>Pichiomycetes</taxon>
        <taxon>Debaryomycetaceae</taxon>
        <taxon>Candida/Lodderomyces clade</taxon>
        <taxon>Candida</taxon>
    </lineage>
</organism>
<feature type="chain" id="PRO_5004034576" evidence="2">
    <location>
        <begin position="19"/>
        <end position="104"/>
    </location>
</feature>
<keyword evidence="4" id="KW-1185">Reference proteome</keyword>
<dbReference type="OMA" id="QPICMPA"/>
<proteinExistence type="predicted"/>
<dbReference type="Proteomes" id="UP000011777">
    <property type="component" value="Unassembled WGS sequence"/>
</dbReference>
<protein>
    <submittedName>
        <fullName evidence="3">Uncharacterized protein</fullName>
    </submittedName>
</protein>
<feature type="region of interest" description="Disordered" evidence="1">
    <location>
        <begin position="31"/>
        <end position="79"/>
    </location>
</feature>
<evidence type="ECO:0000313" key="4">
    <source>
        <dbReference type="Proteomes" id="UP000011777"/>
    </source>
</evidence>
<dbReference type="EMBL" id="AOGT01001480">
    <property type="protein sequence ID" value="EMG47591.1"/>
    <property type="molecule type" value="Genomic_DNA"/>
</dbReference>
<evidence type="ECO:0000256" key="2">
    <source>
        <dbReference type="SAM" id="SignalP"/>
    </source>
</evidence>
<feature type="compositionally biased region" description="Pro residues" evidence="1">
    <location>
        <begin position="34"/>
        <end position="72"/>
    </location>
</feature>
<accession>M3IML2</accession>
<name>M3IML2_CANMX</name>
<reference evidence="3 4" key="1">
    <citation type="submission" date="2013-02" db="EMBL/GenBank/DDBJ databases">
        <title>Genome sequence of Candida maltosa Xu316, a potential industrial strain for xylitol and ethanol production.</title>
        <authorList>
            <person name="Yu J."/>
            <person name="Wang Q."/>
            <person name="Geng X."/>
            <person name="Bao W."/>
            <person name="He P."/>
            <person name="Cai J."/>
        </authorList>
    </citation>
    <scope>NUCLEOTIDE SEQUENCE [LARGE SCALE GENOMIC DNA]</scope>
    <source>
        <strain evidence="4">Xu316</strain>
    </source>
</reference>
<evidence type="ECO:0000256" key="1">
    <source>
        <dbReference type="SAM" id="MobiDB-lite"/>
    </source>
</evidence>
<dbReference type="HOGENOM" id="CLU_2305736_0_0_1"/>
<dbReference type="AlphaFoldDB" id="M3IML2"/>
<feature type="signal peptide" evidence="2">
    <location>
        <begin position="1"/>
        <end position="18"/>
    </location>
</feature>